<dbReference type="SUPFAM" id="SSF53254">
    <property type="entry name" value="Phosphoglycerate mutase-like"/>
    <property type="match status" value="1"/>
</dbReference>
<sequence length="51" mass="5848">MTTVVLNNVSDSISSILLFQLGMLQSYNLGVYLRQRYIDAGFLSDTYLRKE</sequence>
<name>A0AAD9K1Y6_9ANNE</name>
<dbReference type="InterPro" id="IPR029033">
    <property type="entry name" value="His_PPase_superfam"/>
</dbReference>
<accession>A0AAD9K1Y6</accession>
<comment type="caution">
    <text evidence="1">The sequence shown here is derived from an EMBL/GenBank/DDBJ whole genome shotgun (WGS) entry which is preliminary data.</text>
</comment>
<feature type="non-terminal residue" evidence="1">
    <location>
        <position position="1"/>
    </location>
</feature>
<dbReference type="EMBL" id="JAODUP010000095">
    <property type="protein sequence ID" value="KAK2162628.1"/>
    <property type="molecule type" value="Genomic_DNA"/>
</dbReference>
<organism evidence="1 2">
    <name type="scientific">Paralvinella palmiformis</name>
    <dbReference type="NCBI Taxonomy" id="53620"/>
    <lineage>
        <taxon>Eukaryota</taxon>
        <taxon>Metazoa</taxon>
        <taxon>Spiralia</taxon>
        <taxon>Lophotrochozoa</taxon>
        <taxon>Annelida</taxon>
        <taxon>Polychaeta</taxon>
        <taxon>Sedentaria</taxon>
        <taxon>Canalipalpata</taxon>
        <taxon>Terebellida</taxon>
        <taxon>Terebelliformia</taxon>
        <taxon>Alvinellidae</taxon>
        <taxon>Paralvinella</taxon>
    </lineage>
</organism>
<dbReference type="Proteomes" id="UP001208570">
    <property type="component" value="Unassembled WGS sequence"/>
</dbReference>
<dbReference type="AlphaFoldDB" id="A0AAD9K1Y6"/>
<evidence type="ECO:0000313" key="2">
    <source>
        <dbReference type="Proteomes" id="UP001208570"/>
    </source>
</evidence>
<reference evidence="1" key="1">
    <citation type="journal article" date="2023" name="Mol. Biol. Evol.">
        <title>Third-Generation Sequencing Reveals the Adaptive Role of the Epigenome in Three Deep-Sea Polychaetes.</title>
        <authorList>
            <person name="Perez M."/>
            <person name="Aroh O."/>
            <person name="Sun Y."/>
            <person name="Lan Y."/>
            <person name="Juniper S.K."/>
            <person name="Young C.R."/>
            <person name="Angers B."/>
            <person name="Qian P.Y."/>
        </authorList>
    </citation>
    <scope>NUCLEOTIDE SEQUENCE</scope>
    <source>
        <strain evidence="1">P08H-3</strain>
    </source>
</reference>
<keyword evidence="2" id="KW-1185">Reference proteome</keyword>
<gene>
    <name evidence="1" type="ORF">LSH36_95g07055</name>
</gene>
<dbReference type="Gene3D" id="3.40.50.1240">
    <property type="entry name" value="Phosphoglycerate mutase-like"/>
    <property type="match status" value="1"/>
</dbReference>
<evidence type="ECO:0000313" key="1">
    <source>
        <dbReference type="EMBL" id="KAK2162628.1"/>
    </source>
</evidence>
<protein>
    <submittedName>
        <fullName evidence="1">Uncharacterized protein</fullName>
    </submittedName>
</protein>
<proteinExistence type="predicted"/>